<dbReference type="InterPro" id="IPR004045">
    <property type="entry name" value="Glutathione_S-Trfase_N"/>
</dbReference>
<organism evidence="3 4">
    <name type="scientific">Planoprotostelium fungivorum</name>
    <dbReference type="NCBI Taxonomy" id="1890364"/>
    <lineage>
        <taxon>Eukaryota</taxon>
        <taxon>Amoebozoa</taxon>
        <taxon>Evosea</taxon>
        <taxon>Variosea</taxon>
        <taxon>Cavosteliida</taxon>
        <taxon>Cavosteliaceae</taxon>
        <taxon>Planoprotostelium</taxon>
    </lineage>
</organism>
<dbReference type="Gene3D" id="1.20.1050.10">
    <property type="match status" value="1"/>
</dbReference>
<dbReference type="EMBL" id="MDYQ01000007">
    <property type="protein sequence ID" value="PRP88895.1"/>
    <property type="molecule type" value="Genomic_DNA"/>
</dbReference>
<dbReference type="Proteomes" id="UP000241769">
    <property type="component" value="Unassembled WGS sequence"/>
</dbReference>
<gene>
    <name evidence="3" type="ORF">PROFUN_00363</name>
</gene>
<accession>A0A2P6NY70</accession>
<dbReference type="InterPro" id="IPR054416">
    <property type="entry name" value="GST_UstS-like_C"/>
</dbReference>
<dbReference type="AlphaFoldDB" id="A0A2P6NY70"/>
<dbReference type="Gene3D" id="3.40.30.10">
    <property type="entry name" value="Glutaredoxin"/>
    <property type="match status" value="1"/>
</dbReference>
<dbReference type="InterPro" id="IPR036249">
    <property type="entry name" value="Thioredoxin-like_sf"/>
</dbReference>
<feature type="domain" description="GST N-terminal" evidence="1">
    <location>
        <begin position="20"/>
        <end position="95"/>
    </location>
</feature>
<dbReference type="STRING" id="1890364.A0A2P6NY70"/>
<proteinExistence type="predicted"/>
<dbReference type="InParanoid" id="A0A2P6NY70"/>
<evidence type="ECO:0000313" key="4">
    <source>
        <dbReference type="Proteomes" id="UP000241769"/>
    </source>
</evidence>
<keyword evidence="4" id="KW-1185">Reference proteome</keyword>
<protein>
    <submittedName>
        <fullName evidence="3">Uncharacterized protein</fullName>
    </submittedName>
</protein>
<dbReference type="OrthoDB" id="4951845at2759"/>
<dbReference type="SUPFAM" id="SSF52833">
    <property type="entry name" value="Thioredoxin-like"/>
    <property type="match status" value="1"/>
</dbReference>
<evidence type="ECO:0000259" key="2">
    <source>
        <dbReference type="Pfam" id="PF22041"/>
    </source>
</evidence>
<reference evidence="3 4" key="1">
    <citation type="journal article" date="2018" name="Genome Biol. Evol.">
        <title>Multiple Roots of Fruiting Body Formation in Amoebozoa.</title>
        <authorList>
            <person name="Hillmann F."/>
            <person name="Forbes G."/>
            <person name="Novohradska S."/>
            <person name="Ferling I."/>
            <person name="Riege K."/>
            <person name="Groth M."/>
            <person name="Westermann M."/>
            <person name="Marz M."/>
            <person name="Spaller T."/>
            <person name="Winckler T."/>
            <person name="Schaap P."/>
            <person name="Glockner G."/>
        </authorList>
    </citation>
    <scope>NUCLEOTIDE SEQUENCE [LARGE SCALE GENOMIC DNA]</scope>
    <source>
        <strain evidence="3 4">Jena</strain>
    </source>
</reference>
<evidence type="ECO:0000313" key="3">
    <source>
        <dbReference type="EMBL" id="PRP88895.1"/>
    </source>
</evidence>
<dbReference type="InterPro" id="IPR036282">
    <property type="entry name" value="Glutathione-S-Trfase_C_sf"/>
</dbReference>
<name>A0A2P6NY70_9EUKA</name>
<dbReference type="Pfam" id="PF13409">
    <property type="entry name" value="GST_N_2"/>
    <property type="match status" value="1"/>
</dbReference>
<comment type="caution">
    <text evidence="3">The sequence shown here is derived from an EMBL/GenBank/DDBJ whole genome shotgun (WGS) entry which is preliminary data.</text>
</comment>
<evidence type="ECO:0000259" key="1">
    <source>
        <dbReference type="Pfam" id="PF13409"/>
    </source>
</evidence>
<dbReference type="SUPFAM" id="SSF47616">
    <property type="entry name" value="GST C-terminal domain-like"/>
    <property type="match status" value="1"/>
</dbReference>
<sequence>MSNQITLYDLPNKNPDVGCWSPNTWKARAALNFKGLDYKTEWISYPDITPKLTSFGVPGDDNWPHHTLPAISYSDDGKTSFKMDSARIAAYLEELKPQPSLQLSDPTVEQVQHIVQRDIMGIIRPIMLPRVPNALLPPRDAQYFHETRTKAFGCTLEELLAKTDEEALWKTTSQTVRDKLVPLLKKSGGPFFLGEKASYADLFLGSFLAWFRVVDPAILERFLSFDSEGHLRTLWQAVQPFFERASF</sequence>
<feature type="domain" description="Glutathione S-transferase UstS-like C-terminal" evidence="2">
    <location>
        <begin position="111"/>
        <end position="236"/>
    </location>
</feature>
<dbReference type="Pfam" id="PF22041">
    <property type="entry name" value="GST_C_7"/>
    <property type="match status" value="1"/>
</dbReference>